<keyword evidence="6" id="KW-0902">Two-component regulatory system</keyword>
<dbReference type="InterPro" id="IPR003661">
    <property type="entry name" value="HisK_dim/P_dom"/>
</dbReference>
<evidence type="ECO:0000256" key="7">
    <source>
        <dbReference type="SAM" id="Phobius"/>
    </source>
</evidence>
<gene>
    <name evidence="9" type="primary">divJ</name>
    <name evidence="9" type="ORF">SCFA_3070002</name>
</gene>
<dbReference type="EC" id="2.7.13.3" evidence="2"/>
<dbReference type="AlphaFoldDB" id="A0A485M418"/>
<dbReference type="PROSITE" id="PS50109">
    <property type="entry name" value="HIS_KIN"/>
    <property type="match status" value="1"/>
</dbReference>
<feature type="transmembrane region" description="Helical" evidence="7">
    <location>
        <begin position="247"/>
        <end position="270"/>
    </location>
</feature>
<comment type="catalytic activity">
    <reaction evidence="1">
        <text>ATP + protein L-histidine = ADP + protein N-phospho-L-histidine.</text>
        <dbReference type="EC" id="2.7.13.3"/>
    </reaction>
</comment>
<organism evidence="9">
    <name type="scientific">anaerobic digester metagenome</name>
    <dbReference type="NCBI Taxonomy" id="1263854"/>
    <lineage>
        <taxon>unclassified sequences</taxon>
        <taxon>metagenomes</taxon>
        <taxon>ecological metagenomes</taxon>
    </lineage>
</organism>
<sequence length="536" mass="59886">MLSSKLLKKRLATGERFLPRLVFWFFVILFLFYFAGKFYIVIPGGVYPGVHLAMEFALIITATCASLMSWYDYKYKFELRAIILCLTFCIVAMIQFAHAVSYMGMPDFLTPNTVNKASTYWIISNLLMGAGLFTAVFSGDRVGKIKVNIVLFLWITGGLLVVVAVAYFLPYLPPMYDPGAGKQTLLKIALEYLIIIMLALPALKLLQKSLMDKQDYYFCMALITGIFSELAFTLYSNAYDTYNLLGHILKIISYAFIFKVMLDDAVGMLYETNRTLAKQREMLAETNLQLQEKDRLKDEFLANTNHELRTPLAAVIAFTELLSDESTGKLNDLQRDYLNEINDSGRELLDRINGFLDLSKIAAGKLILFTEIFRVNELIETVVRRIRPLFNKKGVVLEVAPFPGNGLQVLADRDKVGQILTNLLSNALKFTPPDGNVMVEACLDESGRYVAISVKDTGIGIDPGEQQKIFEPFQQVDGSAARRFGGTGIGLTLVKKLVELNGGTIKVSSKLHRGSTFTFTLPVGEKDGVGVDQNVQ</sequence>
<keyword evidence="7" id="KW-0472">Membrane</keyword>
<dbReference type="Gene3D" id="3.30.565.10">
    <property type="entry name" value="Histidine kinase-like ATPase, C-terminal domain"/>
    <property type="match status" value="1"/>
</dbReference>
<dbReference type="PANTHER" id="PTHR43711">
    <property type="entry name" value="TWO-COMPONENT HISTIDINE KINASE"/>
    <property type="match status" value="1"/>
</dbReference>
<dbReference type="InterPro" id="IPR003594">
    <property type="entry name" value="HATPase_dom"/>
</dbReference>
<keyword evidence="5 9" id="KW-0418">Kinase</keyword>
<dbReference type="Gene3D" id="1.10.287.130">
    <property type="match status" value="1"/>
</dbReference>
<proteinExistence type="predicted"/>
<dbReference type="SUPFAM" id="SSF47384">
    <property type="entry name" value="Homodimeric domain of signal transducing histidine kinase"/>
    <property type="match status" value="1"/>
</dbReference>
<evidence type="ECO:0000256" key="4">
    <source>
        <dbReference type="ARBA" id="ARBA00022679"/>
    </source>
</evidence>
<dbReference type="InterPro" id="IPR050736">
    <property type="entry name" value="Sensor_HK_Regulatory"/>
</dbReference>
<dbReference type="InterPro" id="IPR005467">
    <property type="entry name" value="His_kinase_dom"/>
</dbReference>
<feature type="transmembrane region" description="Helical" evidence="7">
    <location>
        <begin position="52"/>
        <end position="71"/>
    </location>
</feature>
<dbReference type="SMART" id="SM00387">
    <property type="entry name" value="HATPase_c"/>
    <property type="match status" value="1"/>
</dbReference>
<dbReference type="InterPro" id="IPR036097">
    <property type="entry name" value="HisK_dim/P_sf"/>
</dbReference>
<reference evidence="9" key="1">
    <citation type="submission" date="2019-03" db="EMBL/GenBank/DDBJ databases">
        <authorList>
            <person name="Hao L."/>
        </authorList>
    </citation>
    <scope>NUCLEOTIDE SEQUENCE</scope>
</reference>
<feature type="transmembrane region" description="Helical" evidence="7">
    <location>
        <begin position="184"/>
        <end position="203"/>
    </location>
</feature>
<dbReference type="CDD" id="cd00082">
    <property type="entry name" value="HisKA"/>
    <property type="match status" value="1"/>
</dbReference>
<name>A0A485M418_9ZZZZ</name>
<evidence type="ECO:0000256" key="2">
    <source>
        <dbReference type="ARBA" id="ARBA00012438"/>
    </source>
</evidence>
<accession>A0A485M418</accession>
<evidence type="ECO:0000256" key="1">
    <source>
        <dbReference type="ARBA" id="ARBA00000085"/>
    </source>
</evidence>
<keyword evidence="7" id="KW-1133">Transmembrane helix</keyword>
<feature type="transmembrane region" description="Helical" evidence="7">
    <location>
        <begin position="21"/>
        <end position="40"/>
    </location>
</feature>
<keyword evidence="4 9" id="KW-0808">Transferase</keyword>
<keyword evidence="3" id="KW-0597">Phosphoprotein</keyword>
<dbReference type="InterPro" id="IPR004358">
    <property type="entry name" value="Sig_transdc_His_kin-like_C"/>
</dbReference>
<evidence type="ECO:0000256" key="3">
    <source>
        <dbReference type="ARBA" id="ARBA00022553"/>
    </source>
</evidence>
<dbReference type="Pfam" id="PF17159">
    <property type="entry name" value="MASE3"/>
    <property type="match status" value="1"/>
</dbReference>
<evidence type="ECO:0000256" key="6">
    <source>
        <dbReference type="ARBA" id="ARBA00023012"/>
    </source>
</evidence>
<feature type="domain" description="Histidine kinase" evidence="8">
    <location>
        <begin position="303"/>
        <end position="525"/>
    </location>
</feature>
<keyword evidence="7" id="KW-0812">Transmembrane</keyword>
<protein>
    <recommendedName>
        <fullName evidence="2">histidine kinase</fullName>
        <ecNumber evidence="2">2.7.13.3</ecNumber>
    </recommendedName>
</protein>
<dbReference type="SMART" id="SM00388">
    <property type="entry name" value="HisKA"/>
    <property type="match status" value="1"/>
</dbReference>
<feature type="transmembrane region" description="Helical" evidence="7">
    <location>
        <begin position="117"/>
        <end position="137"/>
    </location>
</feature>
<dbReference type="InterPro" id="IPR033425">
    <property type="entry name" value="MASE3"/>
</dbReference>
<dbReference type="EMBL" id="CAADRN010000232">
    <property type="protein sequence ID" value="VFU15654.1"/>
    <property type="molecule type" value="Genomic_DNA"/>
</dbReference>
<feature type="transmembrane region" description="Helical" evidence="7">
    <location>
        <begin position="149"/>
        <end position="172"/>
    </location>
</feature>
<dbReference type="Pfam" id="PF00512">
    <property type="entry name" value="HisKA"/>
    <property type="match status" value="1"/>
</dbReference>
<dbReference type="FunFam" id="3.30.565.10:FF:000010">
    <property type="entry name" value="Sensor histidine kinase RcsC"/>
    <property type="match status" value="1"/>
</dbReference>
<dbReference type="Pfam" id="PF02518">
    <property type="entry name" value="HATPase_c"/>
    <property type="match status" value="1"/>
</dbReference>
<feature type="transmembrane region" description="Helical" evidence="7">
    <location>
        <begin position="215"/>
        <end position="235"/>
    </location>
</feature>
<dbReference type="PANTHER" id="PTHR43711:SF26">
    <property type="entry name" value="SENSOR HISTIDINE KINASE RCSC"/>
    <property type="match status" value="1"/>
</dbReference>
<dbReference type="SUPFAM" id="SSF55874">
    <property type="entry name" value="ATPase domain of HSP90 chaperone/DNA topoisomerase II/histidine kinase"/>
    <property type="match status" value="1"/>
</dbReference>
<evidence type="ECO:0000259" key="8">
    <source>
        <dbReference type="PROSITE" id="PS50109"/>
    </source>
</evidence>
<feature type="transmembrane region" description="Helical" evidence="7">
    <location>
        <begin position="83"/>
        <end position="105"/>
    </location>
</feature>
<dbReference type="PRINTS" id="PR00344">
    <property type="entry name" value="BCTRLSENSOR"/>
</dbReference>
<dbReference type="GO" id="GO:0000155">
    <property type="term" value="F:phosphorelay sensor kinase activity"/>
    <property type="evidence" value="ECO:0007669"/>
    <property type="project" value="InterPro"/>
</dbReference>
<evidence type="ECO:0000313" key="9">
    <source>
        <dbReference type="EMBL" id="VFU15654.1"/>
    </source>
</evidence>
<evidence type="ECO:0000256" key="5">
    <source>
        <dbReference type="ARBA" id="ARBA00022777"/>
    </source>
</evidence>
<dbReference type="InterPro" id="IPR036890">
    <property type="entry name" value="HATPase_C_sf"/>
</dbReference>
<dbReference type="CDD" id="cd16922">
    <property type="entry name" value="HATPase_EvgS-ArcB-TorS-like"/>
    <property type="match status" value="1"/>
</dbReference>